<accession>A0ABQ1F2E1</accession>
<reference evidence="3" key="1">
    <citation type="journal article" date="2019" name="Int. J. Syst. Evol. Microbiol.">
        <title>The Global Catalogue of Microorganisms (GCM) 10K type strain sequencing project: providing services to taxonomists for standard genome sequencing and annotation.</title>
        <authorList>
            <consortium name="The Broad Institute Genomics Platform"/>
            <consortium name="The Broad Institute Genome Sequencing Center for Infectious Disease"/>
            <person name="Wu L."/>
            <person name="Ma J."/>
        </authorList>
    </citation>
    <scope>NUCLEOTIDE SEQUENCE [LARGE SCALE GENOMIC DNA]</scope>
    <source>
        <strain evidence="3">CGMCC 1.15297</strain>
    </source>
</reference>
<organism evidence="2 3">
    <name type="scientific">Blastomonas marina</name>
    <dbReference type="NCBI Taxonomy" id="1867408"/>
    <lineage>
        <taxon>Bacteria</taxon>
        <taxon>Pseudomonadati</taxon>
        <taxon>Pseudomonadota</taxon>
        <taxon>Alphaproteobacteria</taxon>
        <taxon>Sphingomonadales</taxon>
        <taxon>Sphingomonadaceae</taxon>
        <taxon>Blastomonas</taxon>
    </lineage>
</organism>
<evidence type="ECO:0000313" key="2">
    <source>
        <dbReference type="EMBL" id="GFZ97904.1"/>
    </source>
</evidence>
<evidence type="ECO:0000313" key="3">
    <source>
        <dbReference type="Proteomes" id="UP000603317"/>
    </source>
</evidence>
<dbReference type="EMBL" id="BMID01000001">
    <property type="protein sequence ID" value="GFZ97904.1"/>
    <property type="molecule type" value="Genomic_DNA"/>
</dbReference>
<dbReference type="InterPro" id="IPR016071">
    <property type="entry name" value="Staphylococal_nuclease_OB-fold"/>
</dbReference>
<comment type="caution">
    <text evidence="2">The sequence shown here is derived from an EMBL/GenBank/DDBJ whole genome shotgun (WGS) entry which is preliminary data.</text>
</comment>
<dbReference type="Pfam" id="PF00565">
    <property type="entry name" value="SNase"/>
    <property type="match status" value="1"/>
</dbReference>
<keyword evidence="3" id="KW-1185">Reference proteome</keyword>
<dbReference type="InterPro" id="IPR035437">
    <property type="entry name" value="SNase_OB-fold_sf"/>
</dbReference>
<dbReference type="Proteomes" id="UP000603317">
    <property type="component" value="Unassembled WGS sequence"/>
</dbReference>
<gene>
    <name evidence="2" type="ORF">GCM10010923_02470</name>
</gene>
<name>A0ABQ1F2E1_9SPHN</name>
<evidence type="ECO:0000259" key="1">
    <source>
        <dbReference type="PROSITE" id="PS50830"/>
    </source>
</evidence>
<dbReference type="Gene3D" id="2.40.50.90">
    <property type="match status" value="1"/>
</dbReference>
<dbReference type="RefSeq" id="WP_188640972.1">
    <property type="nucleotide sequence ID" value="NZ_BMID01000001.1"/>
</dbReference>
<protein>
    <submittedName>
        <fullName evidence="2">Nuclease</fullName>
    </submittedName>
</protein>
<proteinExistence type="predicted"/>
<sequence length="186" mass="20171">MGTIHRFDPGRRRRAPARHAAATGWREAARGLGPILFALPLAAFTAVWFLGGFPPADAASPEASGADTVRKHFARCAGPVRITCVVDGDTIWLEGDKIRIADIDTPEISQPRCAREERLGQQATERLIVLLNGAPFELRPNPDGRDADRYGRKLRVLARGGESIGGMLVAEGLAHRWGGGRRSWCG</sequence>
<feature type="domain" description="TNase-like" evidence="1">
    <location>
        <begin position="81"/>
        <end position="174"/>
    </location>
</feature>
<dbReference type="PROSITE" id="PS50830">
    <property type="entry name" value="TNASE_3"/>
    <property type="match status" value="1"/>
</dbReference>
<dbReference type="SUPFAM" id="SSF50199">
    <property type="entry name" value="Staphylococcal nuclease"/>
    <property type="match status" value="1"/>
</dbReference>